<feature type="compositionally biased region" description="Basic and acidic residues" evidence="5">
    <location>
        <begin position="75"/>
        <end position="92"/>
    </location>
</feature>
<evidence type="ECO:0000256" key="5">
    <source>
        <dbReference type="SAM" id="MobiDB-lite"/>
    </source>
</evidence>
<dbReference type="EMBL" id="FR799590">
    <property type="protein sequence ID" value="CBZ31291.1"/>
    <property type="molecule type" value="Genomic_DNA"/>
</dbReference>
<name>E9B7R8_LEIDO</name>
<evidence type="ECO:0000259" key="6">
    <source>
        <dbReference type="PROSITE" id="PS50102"/>
    </source>
</evidence>
<evidence type="ECO:0000256" key="3">
    <source>
        <dbReference type="ARBA" id="ARBA00023187"/>
    </source>
</evidence>
<proteinExistence type="predicted"/>
<dbReference type="GO" id="GO:0006397">
    <property type="term" value="P:mRNA processing"/>
    <property type="evidence" value="ECO:0007669"/>
    <property type="project" value="UniProtKB-KW"/>
</dbReference>
<keyword evidence="2 4" id="KW-0694">RNA-binding</keyword>
<accession>E9B7R8</accession>
<keyword evidence="3" id="KW-0508">mRNA splicing</keyword>
<dbReference type="InterPro" id="IPR000504">
    <property type="entry name" value="RRM_dom"/>
</dbReference>
<dbReference type="RefSeq" id="XP_003858015.1">
    <property type="nucleotide sequence ID" value="XM_003857967.1"/>
</dbReference>
<sequence>MRTPSSLCSAASLFTVARSLLSPTSPSPRPARLLRAHLRIHRMHIRRAAVNPLHIHTHSRETEKNFSRNRVTTMGDRDSCSRRDSRADRYGGDSDVTGGGGGGGSGGGGRYNRARYRREDADDDGHDPFRRPPRQQGGDDGSGSHDLHARRLRRSRTEGGDDGYGAPWQQQQFTPYMSQGSGAGTGFPYREMMPMNAPQGFHGDAGGGDFGLPFMSGGAPGVMPFGFGGGPSPNGNHQGGGVGMSSDQLLQFLLQQQQQQQQQLSSSPPPPRERAEDRGDNLKSTGPNAAPAATRVLPSVEEFVPVVPKSLMNLVVGGGPPGSGDGNAAAAGSTSSQPQQTGNGQRGALVLLEAPKIGPEADRRAREQRRAHVSGFPLGTTREELEDYFQLLLPEVRRLQTERQIRELAERVGLIEEEGEAAVRHVPATANLASIDEVKSLSVSTGRAKSFSFIELRLADMIDELVSQSAADPHRFLFNSSLDGQTYPLMIRRPRDADPLTGVDEAKVVLVGFPPSMPEESIKPVFESYGKLLKFELRNGYAYGEFEELRDATDFRADVHGVVLGNNMVVALPLYDWLKALLVREGIDVTIEDDDPVSGKYVMKQVRERLPETSALGGAGAQAGAAGGGGAAGGDAGAGGSSALVAVSEDPEAASLQIMRELLDMSFTLPDMLGRFAALYPHLRPLYANSQLTVYATPVLVLLNLFDEEELVYDSNYSQLLADIEEEVEKYGRVKRLVVPRREARPKLPEAPKPGVDYDEADEAAKAAAMAAHSEARKNFGAELGRYMNRQTHPVWGGYGRVFVEYETVDEAAEAQQRIAGKLFGERTVVTSFLFPELLKDTNEEAVEADAQGEDEKGAGGDGANEEAKGGENDGDGEAVAEAEREDDEAPSSTQPRKDAEVSGDAPGEVAATKPSVHTEDID</sequence>
<feature type="region of interest" description="Disordered" evidence="5">
    <location>
        <begin position="225"/>
        <end position="244"/>
    </location>
</feature>
<feature type="region of interest" description="Disordered" evidence="5">
    <location>
        <begin position="255"/>
        <end position="294"/>
    </location>
</feature>
<dbReference type="OMA" id="FRADVHG"/>
<feature type="region of interest" description="Disordered" evidence="5">
    <location>
        <begin position="52"/>
        <end position="148"/>
    </location>
</feature>
<evidence type="ECO:0000256" key="1">
    <source>
        <dbReference type="ARBA" id="ARBA00022664"/>
    </source>
</evidence>
<dbReference type="InterPro" id="IPR035979">
    <property type="entry name" value="RBD_domain_sf"/>
</dbReference>
<feature type="compositionally biased region" description="Acidic residues" evidence="5">
    <location>
        <begin position="873"/>
        <end position="890"/>
    </location>
</feature>
<evidence type="ECO:0000313" key="7">
    <source>
        <dbReference type="EMBL" id="CBZ31291.1"/>
    </source>
</evidence>
<feature type="compositionally biased region" description="Basic and acidic residues" evidence="5">
    <location>
        <begin position="271"/>
        <end position="281"/>
    </location>
</feature>
<feature type="region of interest" description="Disordered" evidence="5">
    <location>
        <begin position="845"/>
        <end position="923"/>
    </location>
</feature>
<protein>
    <recommendedName>
        <fullName evidence="6">RRM domain-containing protein</fullName>
    </recommendedName>
</protein>
<dbReference type="PROSITE" id="PS50102">
    <property type="entry name" value="RRM"/>
    <property type="match status" value="1"/>
</dbReference>
<dbReference type="VEuPathDB" id="TriTrypDB:LdBPK_030500.1"/>
<keyword evidence="1" id="KW-0507">mRNA processing</keyword>
<dbReference type="GeneID" id="13390390"/>
<dbReference type="PhylomeDB" id="E9B7R8"/>
<dbReference type="SUPFAM" id="SSF54928">
    <property type="entry name" value="RNA-binding domain, RBD"/>
    <property type="match status" value="2"/>
</dbReference>
<feature type="compositionally biased region" description="Gly residues" evidence="5">
    <location>
        <begin position="97"/>
        <end position="110"/>
    </location>
</feature>
<reference evidence="8" key="2">
    <citation type="submission" date="2011-02" db="EMBL/GenBank/DDBJ databases">
        <title>Whole genome sequencing of Leishmania donovani clinical lines reveals dynamic variation related to drug resistance.</title>
        <authorList>
            <person name="Downing T."/>
            <person name="Imamura H."/>
            <person name="Sanders M."/>
            <person name="Decuypere S."/>
            <person name="Hertz-Fowler C."/>
            <person name="Clark T.G."/>
            <person name="Rijal S."/>
            <person name="Sundar S."/>
            <person name="Quail M.A."/>
            <person name="De Doncker S."/>
            <person name="Maes I."/>
            <person name="Vanaerschot M."/>
            <person name="Stark O."/>
            <person name="Schonian G."/>
            <person name="Dujardin J.C."/>
            <person name="Berriman M."/>
        </authorList>
    </citation>
    <scope>NUCLEOTIDE SEQUENCE [LARGE SCALE GENOMIC DNA]</scope>
    <source>
        <strain evidence="8">BPK282A1</strain>
    </source>
</reference>
<feature type="region of interest" description="Disordered" evidence="5">
    <location>
        <begin position="317"/>
        <end position="344"/>
    </location>
</feature>
<dbReference type="Pfam" id="PF00076">
    <property type="entry name" value="RRM_1"/>
    <property type="match status" value="1"/>
</dbReference>
<dbReference type="GO" id="GO:0008380">
    <property type="term" value="P:RNA splicing"/>
    <property type="evidence" value="ECO:0007669"/>
    <property type="project" value="UniProtKB-KW"/>
</dbReference>
<dbReference type="Proteomes" id="UP000008980">
    <property type="component" value="Chromosome 3"/>
</dbReference>
<feature type="domain" description="RRM" evidence="6">
    <location>
        <begin position="506"/>
        <end position="575"/>
    </location>
</feature>
<dbReference type="InterPro" id="IPR012677">
    <property type="entry name" value="Nucleotide-bd_a/b_plait_sf"/>
</dbReference>
<dbReference type="KEGG" id="ldo:LDBPK_030500"/>
<feature type="compositionally biased region" description="Gly residues" evidence="5">
    <location>
        <begin position="226"/>
        <end position="243"/>
    </location>
</feature>
<dbReference type="GO" id="GO:0003723">
    <property type="term" value="F:RNA binding"/>
    <property type="evidence" value="ECO:0007669"/>
    <property type="project" value="UniProtKB-UniRule"/>
</dbReference>
<organism evidence="7 8">
    <name type="scientific">Leishmania donovani</name>
    <dbReference type="NCBI Taxonomy" id="5661"/>
    <lineage>
        <taxon>Eukaryota</taxon>
        <taxon>Discoba</taxon>
        <taxon>Euglenozoa</taxon>
        <taxon>Kinetoplastea</taxon>
        <taxon>Metakinetoplastina</taxon>
        <taxon>Trypanosomatida</taxon>
        <taxon>Trypanosomatidae</taxon>
        <taxon>Leishmaniinae</taxon>
        <taxon>Leishmania</taxon>
    </lineage>
</organism>
<evidence type="ECO:0000256" key="4">
    <source>
        <dbReference type="PROSITE-ProRule" id="PRU00176"/>
    </source>
</evidence>
<feature type="compositionally biased region" description="Low complexity" evidence="5">
    <location>
        <begin position="326"/>
        <end position="336"/>
    </location>
</feature>
<dbReference type="PANTHER" id="PTHR23139">
    <property type="entry name" value="RNA-BINDING PROTEIN"/>
    <property type="match status" value="1"/>
</dbReference>
<reference evidence="7 8" key="1">
    <citation type="journal article" date="2011" name="Genome Res.">
        <title>Whole genome sequencing of multiple Leishmania donovani clinical isolates provides insights into population structure and mechanisms of drug resistance.</title>
        <authorList>
            <person name="Downing T."/>
            <person name="Imamura H."/>
            <person name="Decuypere S."/>
            <person name="Clark T.G."/>
            <person name="Coombs G.H."/>
            <person name="Cotton J.A."/>
            <person name="Hilley J.D."/>
            <person name="de Doncker S."/>
            <person name="Maes I."/>
            <person name="Mottram J.C."/>
            <person name="Quail M.A."/>
            <person name="Rijal S."/>
            <person name="Sanders M."/>
            <person name="Schonian G."/>
            <person name="Stark O."/>
            <person name="Sundar S."/>
            <person name="Vanaerschot M."/>
            <person name="Hertz-Fowler C."/>
            <person name="Dujardin J.C."/>
            <person name="Berriman M."/>
        </authorList>
    </citation>
    <scope>NUCLEOTIDE SEQUENCE [LARGE SCALE GENOMIC DNA]</scope>
    <source>
        <strain evidence="7 8">BPK282A1</strain>
    </source>
</reference>
<evidence type="ECO:0000313" key="8">
    <source>
        <dbReference type="Proteomes" id="UP000008980"/>
    </source>
</evidence>
<feature type="compositionally biased region" description="Low complexity" evidence="5">
    <location>
        <begin position="255"/>
        <end position="266"/>
    </location>
</feature>
<dbReference type="Gene3D" id="3.30.70.330">
    <property type="match status" value="3"/>
</dbReference>
<gene>
    <name evidence="7" type="ORF">LDBPK_030500</name>
</gene>
<dbReference type="CDD" id="cd12232">
    <property type="entry name" value="RRM3_U2AF65"/>
    <property type="match status" value="1"/>
</dbReference>
<evidence type="ECO:0000256" key="2">
    <source>
        <dbReference type="ARBA" id="ARBA00022884"/>
    </source>
</evidence>
<dbReference type="AlphaFoldDB" id="E9B7R8"/>